<dbReference type="PANTHER" id="PTHR23429">
    <property type="entry name" value="GLUCOSE-6-PHOSPHATE 1-DEHYDROGENASE G6PD"/>
    <property type="match status" value="1"/>
</dbReference>
<dbReference type="GO" id="GO:0004345">
    <property type="term" value="F:glucose-6-phosphate dehydrogenase activity"/>
    <property type="evidence" value="ECO:0007669"/>
    <property type="project" value="UniProtKB-EC"/>
</dbReference>
<dbReference type="Gene3D" id="3.40.50.720">
    <property type="entry name" value="NAD(P)-binding Rossmann-like Domain"/>
    <property type="match status" value="1"/>
</dbReference>
<dbReference type="PANTHER" id="PTHR23429:SF0">
    <property type="entry name" value="GLUCOSE-6-PHOSPHATE 1-DEHYDROGENASE"/>
    <property type="match status" value="1"/>
</dbReference>
<feature type="binding site" evidence="7">
    <location>
        <position position="186"/>
    </location>
    <ligand>
        <name>substrate</name>
    </ligand>
</feature>
<comment type="similarity">
    <text evidence="2 7">Belongs to the glucose-6-phosphate dehydrogenase family.</text>
</comment>
<feature type="binding site" evidence="7">
    <location>
        <position position="239"/>
    </location>
    <ligand>
        <name>substrate</name>
    </ligand>
</feature>
<accession>A0ABN8DF62</accession>
<dbReference type="InterPro" id="IPR022675">
    <property type="entry name" value="G6P_DH_C"/>
</dbReference>
<evidence type="ECO:0000256" key="6">
    <source>
        <dbReference type="ARBA" id="ARBA00023277"/>
    </source>
</evidence>
<dbReference type="InterPro" id="IPR019796">
    <property type="entry name" value="G6P_DH_AS"/>
</dbReference>
<evidence type="ECO:0000259" key="8">
    <source>
        <dbReference type="Pfam" id="PF00479"/>
    </source>
</evidence>
<comment type="caution">
    <text evidence="7">Lacks conserved residue(s) required for the propagation of feature annotation.</text>
</comment>
<feature type="binding site" evidence="7">
    <location>
        <position position="152"/>
    </location>
    <ligand>
        <name>NADP(+)</name>
        <dbReference type="ChEBI" id="CHEBI:58349"/>
    </ligand>
</feature>
<feature type="binding site" evidence="7">
    <location>
        <position position="220"/>
    </location>
    <ligand>
        <name>substrate</name>
    </ligand>
</feature>
<dbReference type="Proteomes" id="UP000838160">
    <property type="component" value="Unassembled WGS sequence"/>
</dbReference>
<gene>
    <name evidence="7 10" type="primary">zwf</name>
    <name evidence="10" type="ORF">VHP8226_01162</name>
</gene>
<keyword evidence="11" id="KW-1185">Reference proteome</keyword>
<comment type="caution">
    <text evidence="10">The sequence shown here is derived from an EMBL/GenBank/DDBJ whole genome shotgun (WGS) entry which is preliminary data.</text>
</comment>
<comment type="pathway">
    <text evidence="1 7">Carbohydrate degradation; pentose phosphate pathway; D-ribulose 5-phosphate from D-glucose 6-phosphate (oxidative stage): step 1/3.</text>
</comment>
<evidence type="ECO:0000313" key="10">
    <source>
        <dbReference type="EMBL" id="CAH0525634.1"/>
    </source>
</evidence>
<dbReference type="Gene3D" id="3.30.360.10">
    <property type="entry name" value="Dihydrodipicolinate Reductase, domain 2"/>
    <property type="match status" value="1"/>
</dbReference>
<organism evidence="10 11">
    <name type="scientific">Vibrio hippocampi</name>
    <dbReference type="NCBI Taxonomy" id="654686"/>
    <lineage>
        <taxon>Bacteria</taxon>
        <taxon>Pseudomonadati</taxon>
        <taxon>Pseudomonadota</taxon>
        <taxon>Gammaproteobacteria</taxon>
        <taxon>Vibrionales</taxon>
        <taxon>Vibrionaceae</taxon>
        <taxon>Vibrio</taxon>
    </lineage>
</organism>
<keyword evidence="4 7" id="KW-0521">NADP</keyword>
<reference evidence="10" key="1">
    <citation type="submission" date="2021-12" db="EMBL/GenBank/DDBJ databases">
        <authorList>
            <person name="Rodrigo-Torres L."/>
            <person name="Arahal R. D."/>
            <person name="Lucena T."/>
        </authorList>
    </citation>
    <scope>NUCLEOTIDE SEQUENCE</scope>
    <source>
        <strain evidence="10">CECT 8226</strain>
    </source>
</reference>
<comment type="function">
    <text evidence="7">Catalyzes the oxidation of glucose 6-phosphate to 6-phosphogluconolactone.</text>
</comment>
<feature type="domain" description="Glucose-6-phosphate dehydrogenase C-terminal" evidence="9">
    <location>
        <begin position="193"/>
        <end position="486"/>
    </location>
</feature>
<evidence type="ECO:0000256" key="7">
    <source>
        <dbReference type="HAMAP-Rule" id="MF_00966"/>
    </source>
</evidence>
<dbReference type="PIRSF" id="PIRSF000110">
    <property type="entry name" value="G6PD"/>
    <property type="match status" value="1"/>
</dbReference>
<feature type="binding site" evidence="7">
    <location>
        <position position="182"/>
    </location>
    <ligand>
        <name>substrate</name>
    </ligand>
</feature>
<comment type="catalytic activity">
    <reaction evidence="7">
        <text>D-glucose 6-phosphate + NADP(+) = 6-phospho-D-glucono-1,5-lactone + NADPH + H(+)</text>
        <dbReference type="Rhea" id="RHEA:15841"/>
        <dbReference type="ChEBI" id="CHEBI:15378"/>
        <dbReference type="ChEBI" id="CHEBI:57783"/>
        <dbReference type="ChEBI" id="CHEBI:57955"/>
        <dbReference type="ChEBI" id="CHEBI:58349"/>
        <dbReference type="ChEBI" id="CHEBI:61548"/>
        <dbReference type="EC" id="1.1.1.49"/>
    </reaction>
</comment>
<dbReference type="HAMAP" id="MF_00966">
    <property type="entry name" value="G6PD"/>
    <property type="match status" value="1"/>
</dbReference>
<feature type="binding site" evidence="7">
    <location>
        <position position="47"/>
    </location>
    <ligand>
        <name>NADP(+)</name>
        <dbReference type="ChEBI" id="CHEBI:58349"/>
    </ligand>
</feature>
<dbReference type="PROSITE" id="PS00069">
    <property type="entry name" value="G6P_DEHYDROGENASE"/>
    <property type="match status" value="1"/>
</dbReference>
<evidence type="ECO:0000259" key="9">
    <source>
        <dbReference type="Pfam" id="PF02781"/>
    </source>
</evidence>
<evidence type="ECO:0000256" key="3">
    <source>
        <dbReference type="ARBA" id="ARBA00022526"/>
    </source>
</evidence>
<proteinExistence type="inferred from homology"/>
<dbReference type="InterPro" id="IPR022674">
    <property type="entry name" value="G6P_DH_NAD-bd"/>
</dbReference>
<evidence type="ECO:0000256" key="4">
    <source>
        <dbReference type="ARBA" id="ARBA00022857"/>
    </source>
</evidence>
<feature type="active site" description="Proton acceptor" evidence="7">
    <location>
        <position position="244"/>
    </location>
</feature>
<keyword evidence="6 7" id="KW-0119">Carbohydrate metabolism</keyword>
<keyword evidence="3 7" id="KW-0313">Glucose metabolism</keyword>
<name>A0ABN8DF62_9VIBR</name>
<evidence type="ECO:0000256" key="5">
    <source>
        <dbReference type="ARBA" id="ARBA00023002"/>
    </source>
</evidence>
<dbReference type="SUPFAM" id="SSF55347">
    <property type="entry name" value="Glyceraldehyde-3-phosphate dehydrogenase-like, C-terminal domain"/>
    <property type="match status" value="1"/>
</dbReference>
<dbReference type="InterPro" id="IPR036291">
    <property type="entry name" value="NAD(P)-bd_dom_sf"/>
</dbReference>
<dbReference type="EMBL" id="CAKLCM010000002">
    <property type="protein sequence ID" value="CAH0525634.1"/>
    <property type="molecule type" value="Genomic_DNA"/>
</dbReference>
<feature type="binding site" evidence="7">
    <location>
        <position position="344"/>
    </location>
    <ligand>
        <name>substrate</name>
    </ligand>
</feature>
<dbReference type="NCBIfam" id="TIGR00871">
    <property type="entry name" value="zwf"/>
    <property type="match status" value="1"/>
</dbReference>
<evidence type="ECO:0000256" key="1">
    <source>
        <dbReference type="ARBA" id="ARBA00004937"/>
    </source>
</evidence>
<keyword evidence="5 7" id="KW-0560">Oxidoreductase</keyword>
<dbReference type="RefSeq" id="WP_237484152.1">
    <property type="nucleotide sequence ID" value="NZ_CAKLCM010000002.1"/>
</dbReference>
<evidence type="ECO:0000256" key="2">
    <source>
        <dbReference type="ARBA" id="ARBA00009975"/>
    </source>
</evidence>
<dbReference type="Pfam" id="PF00479">
    <property type="entry name" value="G6PD_N"/>
    <property type="match status" value="1"/>
</dbReference>
<feature type="domain" description="Glucose-6-phosphate dehydrogenase NAD-binding" evidence="8">
    <location>
        <begin position="10"/>
        <end position="191"/>
    </location>
</feature>
<dbReference type="EC" id="1.1.1.49" evidence="7"/>
<evidence type="ECO:0000313" key="11">
    <source>
        <dbReference type="Proteomes" id="UP000838160"/>
    </source>
</evidence>
<sequence>MVIPENSSIVIFGASGDLTYRKLIPALYHLYASQQLPKSFAILGVSRTQYSDESYREKLKKSLVEMEKTEPEILEAFCNHLHYQAIDTSDTQDYAKLATRLDEMATQYQFEQRNTLFYLATPPSLYSVIPASLAAHGMNQEHDGWKRLIVEKPFGYDLASARQLDKEIHEHFQEHQIYRIDHYLGKETVQNLLVLRFSNAMFEPLWNNKYVDYVEITGAEFLGVEERGGYYDGSGAVRDMFQNHLLQVLAMVGMESPAQINADAIRNEVVKVLQCLRPLSDEDLRNNLVLGQYTESNVRGQFLPSYRDEQGVDPDSRTETYVGLKMFIDNWRWNGVPFYVRTGKRLPTRVTEVVIHFKKTPHPVFGQDAPENKLIIRIQPDEGIQLSFGLKEPGAGFNAKEVKMNFHYTSLQETQMLTAYERLLLDALNGDATLFARTDAVEACWQFVQPILDYKQDPRSLFGYACGTWGPKESDHLLERGGREWRFPCKNLTDTDYCEL</sequence>
<dbReference type="SUPFAM" id="SSF51735">
    <property type="entry name" value="NAD(P)-binding Rossmann-fold domains"/>
    <property type="match status" value="1"/>
</dbReference>
<protein>
    <recommendedName>
        <fullName evidence="7">Glucose-6-phosphate 1-dehydrogenase</fullName>
        <shortName evidence="7">G6PD</shortName>
        <ecNumber evidence="7">1.1.1.49</ecNumber>
    </recommendedName>
</protein>
<dbReference type="InterPro" id="IPR001282">
    <property type="entry name" value="G6P_DH"/>
</dbReference>
<dbReference type="Pfam" id="PF02781">
    <property type="entry name" value="G6PD_C"/>
    <property type="match status" value="1"/>
</dbReference>
<dbReference type="NCBIfam" id="NF009492">
    <property type="entry name" value="PRK12853.1-3"/>
    <property type="match status" value="1"/>
</dbReference>
<dbReference type="PRINTS" id="PR00079">
    <property type="entry name" value="G6PDHDRGNASE"/>
</dbReference>